<feature type="compositionally biased region" description="Basic and acidic residues" evidence="1">
    <location>
        <begin position="281"/>
        <end position="298"/>
    </location>
</feature>
<feature type="compositionally biased region" description="Acidic residues" evidence="1">
    <location>
        <begin position="326"/>
        <end position="337"/>
    </location>
</feature>
<evidence type="ECO:0000256" key="1">
    <source>
        <dbReference type="SAM" id="MobiDB-lite"/>
    </source>
</evidence>
<name>A0A0K6I0Y5_9BURK</name>
<gene>
    <name evidence="3" type="ORF">Ga0061069_10538</name>
</gene>
<dbReference type="Pfam" id="PF18821">
    <property type="entry name" value="LPD7"/>
    <property type="match status" value="1"/>
</dbReference>
<evidence type="ECO:0000259" key="2">
    <source>
        <dbReference type="Pfam" id="PF18821"/>
    </source>
</evidence>
<feature type="compositionally biased region" description="Basic and acidic residues" evidence="1">
    <location>
        <begin position="35"/>
        <end position="44"/>
    </location>
</feature>
<organism evidence="3 4">
    <name type="scientific">Thiomonas bhubaneswarensis</name>
    <dbReference type="NCBI Taxonomy" id="339866"/>
    <lineage>
        <taxon>Bacteria</taxon>
        <taxon>Pseudomonadati</taxon>
        <taxon>Pseudomonadota</taxon>
        <taxon>Betaproteobacteria</taxon>
        <taxon>Burkholderiales</taxon>
        <taxon>Thiomonas</taxon>
    </lineage>
</organism>
<evidence type="ECO:0000313" key="3">
    <source>
        <dbReference type="EMBL" id="CUA96957.1"/>
    </source>
</evidence>
<protein>
    <recommendedName>
        <fullName evidence="2">Large polyvalent protein-associated domain-containing protein</fullName>
    </recommendedName>
</protein>
<accession>A0A0K6I0Y5</accession>
<evidence type="ECO:0000313" key="4">
    <source>
        <dbReference type="Proteomes" id="UP000183649"/>
    </source>
</evidence>
<dbReference type="EMBL" id="CYHF01000005">
    <property type="protein sequence ID" value="CUA96957.1"/>
    <property type="molecule type" value="Genomic_DNA"/>
</dbReference>
<dbReference type="AlphaFoldDB" id="A0A0K6I0Y5"/>
<feature type="region of interest" description="Disordered" evidence="1">
    <location>
        <begin position="35"/>
        <end position="73"/>
    </location>
</feature>
<reference evidence="4" key="1">
    <citation type="submission" date="2015-08" db="EMBL/GenBank/DDBJ databases">
        <authorList>
            <person name="Varghese N."/>
        </authorList>
    </citation>
    <scope>NUCLEOTIDE SEQUENCE [LARGE SCALE GENOMIC DNA]</scope>
    <source>
        <strain evidence="4">DSM 18181</strain>
    </source>
</reference>
<feature type="compositionally biased region" description="Basic and acidic residues" evidence="1">
    <location>
        <begin position="64"/>
        <end position="73"/>
    </location>
</feature>
<dbReference type="InterPro" id="IPR040677">
    <property type="entry name" value="LPD7"/>
</dbReference>
<dbReference type="STRING" id="339866.GCA_001418255_01544"/>
<sequence length="337" mass="37968">MAERKTLASGLPMVPTLREFLEPHAERDPVAARMLEQENARDPAQESIRGKRTAALEPEALEGLTHDIDDGPPKSVHYARDGERVMSDHGERVDLYQVDDREIEAALRLAEQKFDMDKGLQLTGSREFQERAAELAGRLGLKVQNPDLQHTWQAGRLQAMQRDELAEDVRLTAPAVGKGSVEPARVSRGDDSRTYAVDAQFMQAEALLTKLDHHGWDGLDRASRYQPLTPGQRAQLQGHDEQTQLIDDKDHLTPLGERVTERMWAKIEAERAQLQQQLRTRNIDEELEKRQEQEKETLPTEPTDDSTEFVILQAPDRAAAEALGADIDDTETEAEHV</sequence>
<feature type="domain" description="Large polyvalent protein-associated" evidence="2">
    <location>
        <begin position="65"/>
        <end position="154"/>
    </location>
</feature>
<dbReference type="Proteomes" id="UP000183649">
    <property type="component" value="Unassembled WGS sequence"/>
</dbReference>
<proteinExistence type="predicted"/>
<feature type="region of interest" description="Disordered" evidence="1">
    <location>
        <begin position="279"/>
        <end position="337"/>
    </location>
</feature>
<keyword evidence="4" id="KW-1185">Reference proteome</keyword>